<evidence type="ECO:0000313" key="14">
    <source>
        <dbReference type="EMBL" id="QGK68789.1"/>
    </source>
</evidence>
<dbReference type="RefSeq" id="WP_154075392.1">
    <property type="nucleotide sequence ID" value="NZ_CP045929.1"/>
</dbReference>
<evidence type="ECO:0000256" key="2">
    <source>
        <dbReference type="ARBA" id="ARBA00001933"/>
    </source>
</evidence>
<dbReference type="PROSITE" id="PS00165">
    <property type="entry name" value="DEHYDRATASE_SER_THR"/>
    <property type="match status" value="1"/>
</dbReference>
<comment type="catalytic activity">
    <reaction evidence="1">
        <text>L-threonine = 2-oxobutanoate + NH4(+)</text>
        <dbReference type="Rhea" id="RHEA:22108"/>
        <dbReference type="ChEBI" id="CHEBI:16763"/>
        <dbReference type="ChEBI" id="CHEBI:28938"/>
        <dbReference type="ChEBI" id="CHEBI:57926"/>
        <dbReference type="EC" id="4.3.1.19"/>
    </reaction>
</comment>
<dbReference type="PANTHER" id="PTHR48078">
    <property type="entry name" value="THREONINE DEHYDRATASE, MITOCHONDRIAL-RELATED"/>
    <property type="match status" value="1"/>
</dbReference>
<comment type="pathway">
    <text evidence="3">Amino-acid degradation; L-threonine degradation via propanoate pathway; propanoate from L-threonine: step 1/4.</text>
</comment>
<dbReference type="PROSITE" id="PS51671">
    <property type="entry name" value="ACT"/>
    <property type="match status" value="1"/>
</dbReference>
<reference evidence="15" key="1">
    <citation type="submission" date="2019-11" db="EMBL/GenBank/DDBJ databases">
        <title>The complete genome sequence of Saccharopolyspora sp. E2A.</title>
        <authorList>
            <person name="Zhang G."/>
        </authorList>
    </citation>
    <scope>NUCLEOTIDE SEQUENCE [LARGE SCALE GENOMIC DNA]</scope>
    <source>
        <strain evidence="15">E2A</strain>
    </source>
</reference>
<dbReference type="Gene3D" id="3.40.50.1100">
    <property type="match status" value="2"/>
</dbReference>
<sequence>MRLVGQQEIHTAHEHLGGVVRRTPLEHSRVLGEHSGGEVYLKCENLQRTGSFKLRGAFTRLRNLTSEQAAGGVVAASAGNHAQGVALAASLLGIPSTVFMPDRAPLPKLSATKSYGAEVHVGGVNLQDTLTVAVEHAEKAGSVFIHPFDHPDIVAGQATVGVEILRQLPEVATIAVPTGGGGLVSGVAAAVKAERPDVRVVAVQAAQAAAWPGSLAAGRPLAVDSNRTMADGIAVSEPGEVTFAHVNALVDGVLTVSEESLSQALLSCLERAKLVAEPAGVAAVAGMLEHPEQFRSPTVAVLSGGNIDPLLLHRLISHGMTSAGRYLSLRVRIPDQPGSLAALLADIGELSANVLDIEHSRISGALALGEVDVEISLETRGPEHREHVVAELERSGTRVIGSR</sequence>
<dbReference type="PANTHER" id="PTHR48078:SF6">
    <property type="entry name" value="L-THREONINE DEHYDRATASE CATABOLIC TDCB"/>
    <property type="match status" value="1"/>
</dbReference>
<keyword evidence="15" id="KW-1185">Reference proteome</keyword>
<evidence type="ECO:0000313" key="15">
    <source>
        <dbReference type="Proteomes" id="UP000371041"/>
    </source>
</evidence>
<keyword evidence="8" id="KW-0021">Allosteric enzyme</keyword>
<organism evidence="14 15">
    <name type="scientific">Allosaccharopolyspora coralli</name>
    <dbReference type="NCBI Taxonomy" id="2665642"/>
    <lineage>
        <taxon>Bacteria</taxon>
        <taxon>Bacillati</taxon>
        <taxon>Actinomycetota</taxon>
        <taxon>Actinomycetes</taxon>
        <taxon>Pseudonocardiales</taxon>
        <taxon>Pseudonocardiaceae</taxon>
        <taxon>Allosaccharopolyspora</taxon>
    </lineage>
</organism>
<keyword evidence="9" id="KW-0663">Pyridoxal phosphate</keyword>
<dbReference type="CDD" id="cd01562">
    <property type="entry name" value="Thr-dehyd"/>
    <property type="match status" value="1"/>
</dbReference>
<evidence type="ECO:0000256" key="12">
    <source>
        <dbReference type="ARBA" id="ARBA00031427"/>
    </source>
</evidence>
<name>A0A5Q3QAZ9_9PSEU</name>
<dbReference type="InterPro" id="IPR044561">
    <property type="entry name" value="ACT_ThrD-II-like"/>
</dbReference>
<evidence type="ECO:0000256" key="1">
    <source>
        <dbReference type="ARBA" id="ARBA00001274"/>
    </source>
</evidence>
<dbReference type="GO" id="GO:0003941">
    <property type="term" value="F:L-serine ammonia-lyase activity"/>
    <property type="evidence" value="ECO:0007669"/>
    <property type="project" value="TreeGrafter"/>
</dbReference>
<dbReference type="AlphaFoldDB" id="A0A5Q3QAZ9"/>
<comment type="function">
    <text evidence="11">Catalyzes the anaerobic formation of alpha-ketobutyrate and ammonia from threonine in a two-step reaction. The first step involved a dehydration of threonine and a production of enamine intermediates (aminocrotonate), which tautomerizes to its imine form (iminobutyrate). Both intermediates are unstable and short-lived. The second step is the nonenzymatic hydrolysis of the enamine/imine intermediates to form 2-ketobutyrate and free ammonia. In the low water environment of the cell, the second step is accelerated by RidA.</text>
</comment>
<dbReference type="EMBL" id="CP045929">
    <property type="protein sequence ID" value="QGK68789.1"/>
    <property type="molecule type" value="Genomic_DNA"/>
</dbReference>
<dbReference type="InterPro" id="IPR000634">
    <property type="entry name" value="Ser/Thr_deHydtase_PyrdxlP-BS"/>
</dbReference>
<dbReference type="FunFam" id="3.40.50.1100:FF:000005">
    <property type="entry name" value="Threonine dehydratase catabolic"/>
    <property type="match status" value="1"/>
</dbReference>
<dbReference type="GO" id="GO:0009097">
    <property type="term" value="P:isoleucine biosynthetic process"/>
    <property type="evidence" value="ECO:0007669"/>
    <property type="project" value="TreeGrafter"/>
</dbReference>
<dbReference type="InterPro" id="IPR002912">
    <property type="entry name" value="ACT_dom"/>
</dbReference>
<evidence type="ECO:0000256" key="3">
    <source>
        <dbReference type="ARBA" id="ARBA00004958"/>
    </source>
</evidence>
<comment type="subunit">
    <text evidence="5">In the native structure, TdcB is in a dimeric form, whereas in the TdcB-AMP complex, it exists in a tetrameric form (dimer of dimers).</text>
</comment>
<evidence type="ECO:0000256" key="8">
    <source>
        <dbReference type="ARBA" id="ARBA00022533"/>
    </source>
</evidence>
<dbReference type="GO" id="GO:0006565">
    <property type="term" value="P:L-serine catabolic process"/>
    <property type="evidence" value="ECO:0007669"/>
    <property type="project" value="TreeGrafter"/>
</dbReference>
<proteinExistence type="inferred from homology"/>
<protein>
    <recommendedName>
        <fullName evidence="7">L-threonine dehydratase catabolic TdcB</fullName>
        <ecNumber evidence="6">4.3.1.19</ecNumber>
    </recommendedName>
    <alternativeName>
        <fullName evidence="12">Threonine deaminase</fullName>
    </alternativeName>
</protein>
<accession>A0A5Q3QAZ9</accession>
<evidence type="ECO:0000256" key="9">
    <source>
        <dbReference type="ARBA" id="ARBA00022898"/>
    </source>
</evidence>
<evidence type="ECO:0000256" key="4">
    <source>
        <dbReference type="ARBA" id="ARBA00010869"/>
    </source>
</evidence>
<comment type="similarity">
    <text evidence="4">Belongs to the serine/threonine dehydratase family.</text>
</comment>
<dbReference type="SUPFAM" id="SSF53686">
    <property type="entry name" value="Tryptophan synthase beta subunit-like PLP-dependent enzymes"/>
    <property type="match status" value="1"/>
</dbReference>
<dbReference type="InterPro" id="IPR001926">
    <property type="entry name" value="TrpB-like_PALP"/>
</dbReference>
<dbReference type="InterPro" id="IPR036052">
    <property type="entry name" value="TrpB-like_PALP_sf"/>
</dbReference>
<evidence type="ECO:0000256" key="6">
    <source>
        <dbReference type="ARBA" id="ARBA00012096"/>
    </source>
</evidence>
<comment type="cofactor">
    <cofactor evidence="2">
        <name>pyridoxal 5'-phosphate</name>
        <dbReference type="ChEBI" id="CHEBI:597326"/>
    </cofactor>
</comment>
<dbReference type="KEGG" id="sace:GIY23_03810"/>
<evidence type="ECO:0000256" key="11">
    <source>
        <dbReference type="ARBA" id="ARBA00025527"/>
    </source>
</evidence>
<evidence type="ECO:0000256" key="7">
    <source>
        <dbReference type="ARBA" id="ARBA00022248"/>
    </source>
</evidence>
<gene>
    <name evidence="14" type="ORF">GIY23_03810</name>
</gene>
<dbReference type="NCBIfam" id="TIGR01127">
    <property type="entry name" value="ilvA_1Cterm"/>
    <property type="match status" value="1"/>
</dbReference>
<dbReference type="GO" id="GO:0004794">
    <property type="term" value="F:threonine deaminase activity"/>
    <property type="evidence" value="ECO:0007669"/>
    <property type="project" value="UniProtKB-EC"/>
</dbReference>
<keyword evidence="10 14" id="KW-0456">Lyase</keyword>
<dbReference type="GO" id="GO:0006567">
    <property type="term" value="P:L-threonine catabolic process"/>
    <property type="evidence" value="ECO:0007669"/>
    <property type="project" value="InterPro"/>
</dbReference>
<evidence type="ECO:0000256" key="10">
    <source>
        <dbReference type="ARBA" id="ARBA00023239"/>
    </source>
</evidence>
<dbReference type="GO" id="GO:0030170">
    <property type="term" value="F:pyridoxal phosphate binding"/>
    <property type="evidence" value="ECO:0007669"/>
    <property type="project" value="InterPro"/>
</dbReference>
<feature type="domain" description="ACT" evidence="13">
    <location>
        <begin position="328"/>
        <end position="403"/>
    </location>
</feature>
<dbReference type="EC" id="4.3.1.19" evidence="6"/>
<dbReference type="Pfam" id="PF00291">
    <property type="entry name" value="PALP"/>
    <property type="match status" value="1"/>
</dbReference>
<dbReference type="CDD" id="cd04886">
    <property type="entry name" value="ACT_ThrD-II-like"/>
    <property type="match status" value="1"/>
</dbReference>
<dbReference type="Proteomes" id="UP000371041">
    <property type="component" value="Chromosome"/>
</dbReference>
<evidence type="ECO:0000259" key="13">
    <source>
        <dbReference type="PROSITE" id="PS51671"/>
    </source>
</evidence>
<dbReference type="InterPro" id="IPR050147">
    <property type="entry name" value="Ser/Thr_Dehydratase"/>
</dbReference>
<evidence type="ECO:0000256" key="5">
    <source>
        <dbReference type="ARBA" id="ARBA00011447"/>
    </source>
</evidence>
<dbReference type="InterPro" id="IPR005789">
    <property type="entry name" value="Thr_deHydtase_catblc"/>
</dbReference>